<proteinExistence type="predicted"/>
<dbReference type="AlphaFoldDB" id="A0A6J7I6P4"/>
<sequence>MLEEQQHRIADGVGGGRITACDELVHQVLEFVHRERLVAVGRVGKEGREDVVGRVGAPLLEQGGQVVLGLGLHLGVVLCGRLIDEEAHGRSQHAVAPALEGTDRIGVQADLLGDDKARQGKGEGVDEVALALVDEGIDEVVGDAGDAGQHRLDHARRQRAVDEPAVAAMHRRIGALEGLHMAPAHLGQVIVEHAPEIGRSLACQLLDHDVVRERGRIGQHGFQIVIGRDDEEPGLGHPIDGCTLAQLGVITEWARLYFGFEQASLDLGSRHCSTRLCGVHGSKHAHSRMSASCGKFVYTTSLGRRGRLDRRTGT</sequence>
<gene>
    <name evidence="1" type="ORF">UFOPK3720_00498</name>
</gene>
<evidence type="ECO:0000313" key="1">
    <source>
        <dbReference type="EMBL" id="CAB4926354.1"/>
    </source>
</evidence>
<dbReference type="EMBL" id="CAFBNB010000068">
    <property type="protein sequence ID" value="CAB4926354.1"/>
    <property type="molecule type" value="Genomic_DNA"/>
</dbReference>
<accession>A0A6J7I6P4</accession>
<name>A0A6J7I6P4_9ZZZZ</name>
<reference evidence="1" key="1">
    <citation type="submission" date="2020-05" db="EMBL/GenBank/DDBJ databases">
        <authorList>
            <person name="Chiriac C."/>
            <person name="Salcher M."/>
            <person name="Ghai R."/>
            <person name="Kavagutti S V."/>
        </authorList>
    </citation>
    <scope>NUCLEOTIDE SEQUENCE</scope>
</reference>
<protein>
    <submittedName>
        <fullName evidence="1">Unannotated protein</fullName>
    </submittedName>
</protein>
<organism evidence="1">
    <name type="scientific">freshwater metagenome</name>
    <dbReference type="NCBI Taxonomy" id="449393"/>
    <lineage>
        <taxon>unclassified sequences</taxon>
        <taxon>metagenomes</taxon>
        <taxon>ecological metagenomes</taxon>
    </lineage>
</organism>